<dbReference type="SMART" id="SM00530">
    <property type="entry name" value="HTH_XRE"/>
    <property type="match status" value="1"/>
</dbReference>
<evidence type="ECO:0000313" key="3">
    <source>
        <dbReference type="EMBL" id="SVA71808.1"/>
    </source>
</evidence>
<feature type="domain" description="HTH cro/C1-type" evidence="2">
    <location>
        <begin position="7"/>
        <end position="61"/>
    </location>
</feature>
<dbReference type="PROSITE" id="PS50943">
    <property type="entry name" value="HTH_CROC1"/>
    <property type="match status" value="1"/>
</dbReference>
<dbReference type="Pfam" id="PF01381">
    <property type="entry name" value="HTH_3"/>
    <property type="match status" value="1"/>
</dbReference>
<evidence type="ECO:0000259" key="2">
    <source>
        <dbReference type="PROSITE" id="PS50943"/>
    </source>
</evidence>
<gene>
    <name evidence="3" type="ORF">METZ01_LOCUS124662</name>
</gene>
<dbReference type="PANTHER" id="PTHR46558">
    <property type="entry name" value="TRACRIPTIONAL REGULATORY PROTEIN-RELATED-RELATED"/>
    <property type="match status" value="1"/>
</dbReference>
<dbReference type="GO" id="GO:0003677">
    <property type="term" value="F:DNA binding"/>
    <property type="evidence" value="ECO:0007669"/>
    <property type="project" value="UniProtKB-KW"/>
</dbReference>
<dbReference type="PANTHER" id="PTHR46558:SF4">
    <property type="entry name" value="DNA-BIDING PHAGE PROTEIN"/>
    <property type="match status" value="1"/>
</dbReference>
<sequence length="66" mass="7883">MKLENILREVRQKKKMTQEQLGDSVGVSRQTIISIETYRYKPTLELAMKLSMKLNCKIEKLFYFLK</sequence>
<reference evidence="3" key="1">
    <citation type="submission" date="2018-05" db="EMBL/GenBank/DDBJ databases">
        <authorList>
            <person name="Lanie J.A."/>
            <person name="Ng W.-L."/>
            <person name="Kazmierczak K.M."/>
            <person name="Andrzejewski T.M."/>
            <person name="Davidsen T.M."/>
            <person name="Wayne K.J."/>
            <person name="Tettelin H."/>
            <person name="Glass J.I."/>
            <person name="Rusch D."/>
            <person name="Podicherti R."/>
            <person name="Tsui H.-C.T."/>
            <person name="Winkler M.E."/>
        </authorList>
    </citation>
    <scope>NUCLEOTIDE SEQUENCE</scope>
</reference>
<dbReference type="SUPFAM" id="SSF47413">
    <property type="entry name" value="lambda repressor-like DNA-binding domains"/>
    <property type="match status" value="1"/>
</dbReference>
<accession>A0A381Y454</accession>
<organism evidence="3">
    <name type="scientific">marine metagenome</name>
    <dbReference type="NCBI Taxonomy" id="408172"/>
    <lineage>
        <taxon>unclassified sequences</taxon>
        <taxon>metagenomes</taxon>
        <taxon>ecological metagenomes</taxon>
    </lineage>
</organism>
<dbReference type="InterPro" id="IPR010982">
    <property type="entry name" value="Lambda_DNA-bd_dom_sf"/>
</dbReference>
<dbReference type="AlphaFoldDB" id="A0A381Y454"/>
<proteinExistence type="predicted"/>
<name>A0A381Y454_9ZZZZ</name>
<keyword evidence="1" id="KW-0238">DNA-binding</keyword>
<evidence type="ECO:0000256" key="1">
    <source>
        <dbReference type="ARBA" id="ARBA00023125"/>
    </source>
</evidence>
<dbReference type="CDD" id="cd00093">
    <property type="entry name" value="HTH_XRE"/>
    <property type="match status" value="1"/>
</dbReference>
<dbReference type="InterPro" id="IPR001387">
    <property type="entry name" value="Cro/C1-type_HTH"/>
</dbReference>
<dbReference type="EMBL" id="UINC01017351">
    <property type="protein sequence ID" value="SVA71808.1"/>
    <property type="molecule type" value="Genomic_DNA"/>
</dbReference>
<dbReference type="Gene3D" id="1.10.260.40">
    <property type="entry name" value="lambda repressor-like DNA-binding domains"/>
    <property type="match status" value="1"/>
</dbReference>
<protein>
    <recommendedName>
        <fullName evidence="2">HTH cro/C1-type domain-containing protein</fullName>
    </recommendedName>
</protein>